<dbReference type="PANTHER" id="PTHR30441">
    <property type="entry name" value="DUF748 DOMAIN-CONTAINING PROTEIN"/>
    <property type="match status" value="1"/>
</dbReference>
<dbReference type="GO" id="GO:0005886">
    <property type="term" value="C:plasma membrane"/>
    <property type="evidence" value="ECO:0007669"/>
    <property type="project" value="TreeGrafter"/>
</dbReference>
<proteinExistence type="predicted"/>
<feature type="domain" description="AsmA" evidence="1">
    <location>
        <begin position="1"/>
        <end position="186"/>
    </location>
</feature>
<dbReference type="Proteomes" id="UP000219281">
    <property type="component" value="Unassembled WGS sequence"/>
</dbReference>
<accession>A0A286A0D4</accession>
<evidence type="ECO:0000259" key="1">
    <source>
        <dbReference type="Pfam" id="PF05170"/>
    </source>
</evidence>
<evidence type="ECO:0000313" key="2">
    <source>
        <dbReference type="EMBL" id="SOD15357.1"/>
    </source>
</evidence>
<protein>
    <submittedName>
        <fullName evidence="2">AsmA family protein</fullName>
    </submittedName>
</protein>
<gene>
    <name evidence="2" type="ORF">SAMN06297358_2348</name>
</gene>
<dbReference type="AlphaFoldDB" id="A0A286A0D4"/>
<dbReference type="PANTHER" id="PTHR30441:SF8">
    <property type="entry name" value="DUF748 DOMAIN-CONTAINING PROTEIN"/>
    <property type="match status" value="1"/>
</dbReference>
<dbReference type="RefSeq" id="WP_097132043.1">
    <property type="nucleotide sequence ID" value="NZ_OCMT01000002.1"/>
</dbReference>
<name>A0A286A0D4_9SPHI</name>
<organism evidence="2 3">
    <name type="scientific">Pedobacter xixiisoli</name>
    <dbReference type="NCBI Taxonomy" id="1476464"/>
    <lineage>
        <taxon>Bacteria</taxon>
        <taxon>Pseudomonadati</taxon>
        <taxon>Bacteroidota</taxon>
        <taxon>Sphingobacteriia</taxon>
        <taxon>Sphingobacteriales</taxon>
        <taxon>Sphingobacteriaceae</taxon>
        <taxon>Pedobacter</taxon>
    </lineage>
</organism>
<keyword evidence="3" id="KW-1185">Reference proteome</keyword>
<sequence length="814" mass="90812">MKRWLKISLKIIGGLLVLLILAWCGAAYYINKNNEAILAKILDQVNAKVNGTVEVSHMETTLLKGFPGISVSLKNVSLRDSLWSKHKKELFRAKDIDVSLNALSLIIGTINIRKVAINNANIYLYTDSTGYTNTSMFRTKDKKKAVENDDSASSLQIRIIDLNKVDLVIDNQKRFKLFSFYVDELKGKIKYPLGRWDGNFKLKTKVRSFAFNTRKGSFLKDKTIAGNMTAHYDDESEAIIIDQKPIKIGEDTFSIGASINIAENKSAFSIAIKADQILYRNVAQILAPNISEKLFKFGIEKPMDVTASIIDNGDKNSSDPLINVKMTVKNNNVSIPSGELKDCSFIGYFSNQDTTSKPIGDANSIIRFYGLAANYYNAPIRIDTFTVSNLEKPLAQGLITSKFDLSKLNGSFEEESFKFEKGTADLSLFCQADIDNFLFTKPVLHGKIIIKDATINYLPRNLKLVNSSLDLNFNQKDLNITNSRFQLGKSILSMNCSIENFLNFYYTDPEKIEARVNLSSPNLNLTEFMPFLGPRQAKRKKTSSKNAIKEASEQLSAALEASKVHLQLNVKQAAYNKFIARNLNAHISLIGNGVYFNKITVQHAGGHVNFSGKVEQLGAINKMQLNANIAKVSIKEFFYAFDNFGQQSITNKNLKGFLSANVNASGNVTAKGNIAPKSMYGKVNFTLDKAALVGFEPLEKVGKFVFRSRNLSNVQLEKLNGTLTLRGDKVDISPMKINSTALNFDVKGVYGFNSGTNIALDIPLRDPKKSADIIDKEERELARMKGIVLHLKAVDEDGELKIRWNKKKDREANK</sequence>
<dbReference type="InterPro" id="IPR052894">
    <property type="entry name" value="AsmA-related"/>
</dbReference>
<reference evidence="3" key="1">
    <citation type="submission" date="2017-09" db="EMBL/GenBank/DDBJ databases">
        <authorList>
            <person name="Varghese N."/>
            <person name="Submissions S."/>
        </authorList>
    </citation>
    <scope>NUCLEOTIDE SEQUENCE [LARGE SCALE GENOMIC DNA]</scope>
    <source>
        <strain evidence="3">CGMCC 1.12803</strain>
    </source>
</reference>
<dbReference type="EMBL" id="OCMT01000002">
    <property type="protein sequence ID" value="SOD15357.1"/>
    <property type="molecule type" value="Genomic_DNA"/>
</dbReference>
<evidence type="ECO:0000313" key="3">
    <source>
        <dbReference type="Proteomes" id="UP000219281"/>
    </source>
</evidence>
<dbReference type="Pfam" id="PF05170">
    <property type="entry name" value="AsmA"/>
    <property type="match status" value="1"/>
</dbReference>
<dbReference type="OrthoDB" id="1489065at2"/>
<dbReference type="GO" id="GO:0090313">
    <property type="term" value="P:regulation of protein targeting to membrane"/>
    <property type="evidence" value="ECO:0007669"/>
    <property type="project" value="TreeGrafter"/>
</dbReference>
<dbReference type="InterPro" id="IPR007844">
    <property type="entry name" value="AsmA"/>
</dbReference>